<comment type="caution">
    <text evidence="1">The sequence shown here is derived from an EMBL/GenBank/DDBJ whole genome shotgun (WGS) entry which is preliminary data.</text>
</comment>
<name>A0A6V8L6G0_9ACTN</name>
<keyword evidence="2" id="KW-1185">Reference proteome</keyword>
<protein>
    <submittedName>
        <fullName evidence="1">Uncharacterized protein</fullName>
    </submittedName>
</protein>
<dbReference type="AlphaFoldDB" id="A0A6V8L6G0"/>
<organism evidence="1 2">
    <name type="scientific">Phytohabitans rumicis</name>
    <dbReference type="NCBI Taxonomy" id="1076125"/>
    <lineage>
        <taxon>Bacteria</taxon>
        <taxon>Bacillati</taxon>
        <taxon>Actinomycetota</taxon>
        <taxon>Actinomycetes</taxon>
        <taxon>Micromonosporales</taxon>
        <taxon>Micromonosporaceae</taxon>
    </lineage>
</organism>
<dbReference type="EMBL" id="BLPG01000001">
    <property type="protein sequence ID" value="GFJ88245.1"/>
    <property type="molecule type" value="Genomic_DNA"/>
</dbReference>
<dbReference type="Proteomes" id="UP000482960">
    <property type="component" value="Unassembled WGS sequence"/>
</dbReference>
<evidence type="ECO:0000313" key="2">
    <source>
        <dbReference type="Proteomes" id="UP000482960"/>
    </source>
</evidence>
<evidence type="ECO:0000313" key="1">
    <source>
        <dbReference type="EMBL" id="GFJ88245.1"/>
    </source>
</evidence>
<accession>A0A6V8L6G0</accession>
<dbReference type="RefSeq" id="WP_173075526.1">
    <property type="nucleotide sequence ID" value="NZ_BAABJB010000006.1"/>
</dbReference>
<gene>
    <name evidence="1" type="ORF">Prum_018870</name>
</gene>
<reference evidence="1 2" key="2">
    <citation type="submission" date="2020-03" db="EMBL/GenBank/DDBJ databases">
        <authorList>
            <person name="Ichikawa N."/>
            <person name="Kimura A."/>
            <person name="Kitahashi Y."/>
            <person name="Uohara A."/>
        </authorList>
    </citation>
    <scope>NUCLEOTIDE SEQUENCE [LARGE SCALE GENOMIC DNA]</scope>
    <source>
        <strain evidence="1 2">NBRC 108638</strain>
    </source>
</reference>
<reference evidence="1 2" key="1">
    <citation type="submission" date="2020-03" db="EMBL/GenBank/DDBJ databases">
        <title>Whole genome shotgun sequence of Phytohabitans rumicis NBRC 108638.</title>
        <authorList>
            <person name="Komaki H."/>
            <person name="Tamura T."/>
        </authorList>
    </citation>
    <scope>NUCLEOTIDE SEQUENCE [LARGE SCALE GENOMIC DNA]</scope>
    <source>
        <strain evidence="1 2">NBRC 108638</strain>
    </source>
</reference>
<proteinExistence type="predicted"/>
<sequence length="93" mass="9889">MPETRTPIRQVTVARLHQIADDFAGGYRPGLTHDRALAELAATTTDPDLLAEAAAAHAVADNWYAIIAVDLLIEAGADQALIQHHIAESGPPE</sequence>